<evidence type="ECO:0000313" key="5">
    <source>
        <dbReference type="EMBL" id="GLQ19170.1"/>
    </source>
</evidence>
<proteinExistence type="predicted"/>
<evidence type="ECO:0000313" key="6">
    <source>
        <dbReference type="Proteomes" id="UP001161390"/>
    </source>
</evidence>
<keyword evidence="4" id="KW-0482">Metalloprotease</keyword>
<evidence type="ECO:0000256" key="2">
    <source>
        <dbReference type="ARBA" id="ARBA00022670"/>
    </source>
</evidence>
<comment type="caution">
    <text evidence="5">The sequence shown here is derived from an EMBL/GenBank/DDBJ whole genome shotgun (WGS) entry which is preliminary data.</text>
</comment>
<dbReference type="InterPro" id="IPR012548">
    <property type="entry name" value="MATCAP"/>
</dbReference>
<dbReference type="PANTHER" id="PTHR31817:SF0">
    <property type="entry name" value="CHROMOSOME UNDETERMINED SCAFFOLD_67, WHOLE GENOME SHOTGUN SEQUENCE"/>
    <property type="match status" value="1"/>
</dbReference>
<accession>A0ABQ5UV67</accession>
<evidence type="ECO:0000256" key="4">
    <source>
        <dbReference type="ARBA" id="ARBA00023049"/>
    </source>
</evidence>
<evidence type="ECO:0000256" key="1">
    <source>
        <dbReference type="ARBA" id="ARBA00001947"/>
    </source>
</evidence>
<reference evidence="5" key="1">
    <citation type="journal article" date="2014" name="Int. J. Syst. Evol. Microbiol.">
        <title>Complete genome of a new Firmicutes species belonging to the dominant human colonic microbiota ('Ruminococcus bicirculans') reveals two chromosomes and a selective capacity to utilize plant glucans.</title>
        <authorList>
            <consortium name="NISC Comparative Sequencing Program"/>
            <person name="Wegmann U."/>
            <person name="Louis P."/>
            <person name="Goesmann A."/>
            <person name="Henrissat B."/>
            <person name="Duncan S.H."/>
            <person name="Flint H.J."/>
        </authorList>
    </citation>
    <scope>NUCLEOTIDE SEQUENCE</scope>
    <source>
        <strain evidence="5">NBRC 108216</strain>
    </source>
</reference>
<dbReference type="Pfam" id="PF08014">
    <property type="entry name" value="MATCAP"/>
    <property type="match status" value="1"/>
</dbReference>
<protein>
    <recommendedName>
        <fullName evidence="7">DUF1704 domain-containing protein</fullName>
    </recommendedName>
</protein>
<gene>
    <name evidence="5" type="ORF">GCM10007854_01250</name>
</gene>
<dbReference type="Proteomes" id="UP001161390">
    <property type="component" value="Unassembled WGS sequence"/>
</dbReference>
<keyword evidence="3" id="KW-0378">Hydrolase</keyword>
<keyword evidence="6" id="KW-1185">Reference proteome</keyword>
<sequence length="441" mass="49798">MSQLTKSQYKTAVKAGKHLDRAARSMRVLSSIAWNPAMKSTFLRRGTLPSPTYAAVPTDKAREHIKAARKLIDGDNVVADWQRRLCETLSSTAGLIETRGTPDFFTHSTALYGQPTRLMLDRQTKVLDLAVHMDAALEGLDFQRLVVEGTEKHLTDIQFARRLRERLRRHFETDAPAVVISPTVSAKAAASSKRIRIRQGASFTERDVDQLLHHEALIHTATALNGRAQKTFPILGRGHAGTTEIQEGLAVFAEMITGSMDPRRFKRLSGRVLAIQMAVEGADFKDVFDFFVERNDDPQQSYENARRVFRGGVITGGAPFTKDMVYLNGLLRVHNFMRTVVRMGRSDLIRVLFVGKMDIEDLPALAQLAADGHLESPRFMPPWIRDLRFLISYLAYSSFLNRVKMPGFQTYYQEELKEVPDVWSLVRHDRVDESGEDIIAE</sequence>
<dbReference type="EMBL" id="BSNJ01000001">
    <property type="protein sequence ID" value="GLQ19170.1"/>
    <property type="molecule type" value="Genomic_DNA"/>
</dbReference>
<comment type="cofactor">
    <cofactor evidence="1">
        <name>Zn(2+)</name>
        <dbReference type="ChEBI" id="CHEBI:29105"/>
    </cofactor>
</comment>
<dbReference type="RefSeq" id="WP_284368929.1">
    <property type="nucleotide sequence ID" value="NZ_BSNJ01000001.1"/>
</dbReference>
<name>A0ABQ5UV67_9PROT</name>
<evidence type="ECO:0008006" key="7">
    <source>
        <dbReference type="Google" id="ProtNLM"/>
    </source>
</evidence>
<evidence type="ECO:0000256" key="3">
    <source>
        <dbReference type="ARBA" id="ARBA00022801"/>
    </source>
</evidence>
<organism evidence="5 6">
    <name type="scientific">Algimonas porphyrae</name>
    <dbReference type="NCBI Taxonomy" id="1128113"/>
    <lineage>
        <taxon>Bacteria</taxon>
        <taxon>Pseudomonadati</taxon>
        <taxon>Pseudomonadota</taxon>
        <taxon>Alphaproteobacteria</taxon>
        <taxon>Maricaulales</taxon>
        <taxon>Robiginitomaculaceae</taxon>
        <taxon>Algimonas</taxon>
    </lineage>
</organism>
<dbReference type="PANTHER" id="PTHR31817">
    <property type="match status" value="1"/>
</dbReference>
<keyword evidence="2" id="KW-0645">Protease</keyword>
<dbReference type="SMART" id="SM01154">
    <property type="entry name" value="DUF1704"/>
    <property type="match status" value="1"/>
</dbReference>
<reference evidence="5" key="2">
    <citation type="submission" date="2023-01" db="EMBL/GenBank/DDBJ databases">
        <title>Draft genome sequence of Algimonas porphyrae strain NBRC 108216.</title>
        <authorList>
            <person name="Sun Q."/>
            <person name="Mori K."/>
        </authorList>
    </citation>
    <scope>NUCLEOTIDE SEQUENCE</scope>
    <source>
        <strain evidence="5">NBRC 108216</strain>
    </source>
</reference>